<dbReference type="InterPro" id="IPR011010">
    <property type="entry name" value="DNA_brk_join_enz"/>
</dbReference>
<keyword evidence="2" id="KW-0238">DNA-binding</keyword>
<protein>
    <submittedName>
        <fullName evidence="5">Site-specific integrase</fullName>
    </submittedName>
</protein>
<comment type="similarity">
    <text evidence="1">Belongs to the 'phage' integrase family.</text>
</comment>
<dbReference type="PANTHER" id="PTHR30349:SF64">
    <property type="entry name" value="PROPHAGE INTEGRASE INTD-RELATED"/>
    <property type="match status" value="1"/>
</dbReference>
<accession>A0A7J5LNP9</accession>
<dbReference type="GO" id="GO:0003677">
    <property type="term" value="F:DNA binding"/>
    <property type="evidence" value="ECO:0007669"/>
    <property type="project" value="UniProtKB-KW"/>
</dbReference>
<keyword evidence="3" id="KW-0233">DNA recombination</keyword>
<evidence type="ECO:0000259" key="4">
    <source>
        <dbReference type="PROSITE" id="PS51898"/>
    </source>
</evidence>
<dbReference type="SUPFAM" id="SSF56349">
    <property type="entry name" value="DNA breaking-rejoining enzymes"/>
    <property type="match status" value="1"/>
</dbReference>
<evidence type="ECO:0000313" key="5">
    <source>
        <dbReference type="EMBL" id="KAB5328111.1"/>
    </source>
</evidence>
<dbReference type="PANTHER" id="PTHR30349">
    <property type="entry name" value="PHAGE INTEGRASE-RELATED"/>
    <property type="match status" value="1"/>
</dbReference>
<dbReference type="Gene3D" id="1.10.443.10">
    <property type="entry name" value="Intergrase catalytic core"/>
    <property type="match status" value="1"/>
</dbReference>
<gene>
    <name evidence="5" type="ORF">F9950_08360</name>
</gene>
<dbReference type="Pfam" id="PF13102">
    <property type="entry name" value="Phage_int_SAM_5"/>
    <property type="match status" value="1"/>
</dbReference>
<sequence length="416" mass="48056">MNNELKVSFYLKRKGKNGTADTNPNEVYPIVGKIIIGKSIAQFGSKLKIEESLWDVKSRRASGKSRKATQLNREINKINLSIHAHYKEILKRTGKVTASEVKNAFQGMVSAQKTLLVFFEEIMQEFHARIGIDRSASTYPKYKNAHKQLKRFLTTKYKVQDIPLNQLDLPFIEAFDFHLRVERKMTDESVATVIFLLFKAVRLALHRNLITYPPFLGFKVKKPEFQIRLLTKEEFERLISTPLESQSQCFIRDLFVFASFTGISYVDLKKLTWKDIVTEEDGSLWICMSRQKTGIPFHVKLLDIPIKILEKYRGLAKENLVFPVLGHGRINYALKIIARHCKIDKAISFHQSRHTFASQLCLSQGVPIESVSRMMGHRNIQTTQRYARVNNEKIGNDMKALSKRLANKFSYVKQLK</sequence>
<proteinExistence type="inferred from homology"/>
<dbReference type="InterPro" id="IPR013762">
    <property type="entry name" value="Integrase-like_cat_sf"/>
</dbReference>
<dbReference type="AlphaFoldDB" id="A0A7J5LNP9"/>
<comment type="caution">
    <text evidence="5">The sequence shown here is derived from an EMBL/GenBank/DDBJ whole genome shotgun (WGS) entry which is preliminary data.</text>
</comment>
<dbReference type="Proteomes" id="UP000431177">
    <property type="component" value="Unassembled WGS sequence"/>
</dbReference>
<evidence type="ECO:0000256" key="2">
    <source>
        <dbReference type="ARBA" id="ARBA00023125"/>
    </source>
</evidence>
<dbReference type="InterPro" id="IPR025269">
    <property type="entry name" value="SAM-like_dom"/>
</dbReference>
<name>A0A7J5LNP9_BACSE</name>
<dbReference type="CDD" id="cd01185">
    <property type="entry name" value="INTN1_C_like"/>
    <property type="match status" value="1"/>
</dbReference>
<dbReference type="Gene3D" id="1.10.150.130">
    <property type="match status" value="1"/>
</dbReference>
<evidence type="ECO:0000256" key="1">
    <source>
        <dbReference type="ARBA" id="ARBA00008857"/>
    </source>
</evidence>
<dbReference type="Pfam" id="PF00589">
    <property type="entry name" value="Phage_integrase"/>
    <property type="match status" value="1"/>
</dbReference>
<evidence type="ECO:0000256" key="3">
    <source>
        <dbReference type="ARBA" id="ARBA00023172"/>
    </source>
</evidence>
<reference evidence="5 6" key="1">
    <citation type="journal article" date="2019" name="Nat. Med.">
        <title>A library of human gut bacterial isolates paired with longitudinal multiomics data enables mechanistic microbiome research.</title>
        <authorList>
            <person name="Poyet M."/>
            <person name="Groussin M."/>
            <person name="Gibbons S.M."/>
            <person name="Avila-Pacheco J."/>
            <person name="Jiang X."/>
            <person name="Kearney S.M."/>
            <person name="Perrotta A.R."/>
            <person name="Berdy B."/>
            <person name="Zhao S."/>
            <person name="Lieberman T.D."/>
            <person name="Swanson P.K."/>
            <person name="Smith M."/>
            <person name="Roesemann S."/>
            <person name="Alexander J.E."/>
            <person name="Rich S.A."/>
            <person name="Livny J."/>
            <person name="Vlamakis H."/>
            <person name="Clish C."/>
            <person name="Bullock K."/>
            <person name="Deik A."/>
            <person name="Scott J."/>
            <person name="Pierce K.A."/>
            <person name="Xavier R.J."/>
            <person name="Alm E.J."/>
        </authorList>
    </citation>
    <scope>NUCLEOTIDE SEQUENCE [LARGE SCALE GENOMIC DNA]</scope>
    <source>
        <strain evidence="5 6">BIOML-A2</strain>
    </source>
</reference>
<dbReference type="GO" id="GO:0006310">
    <property type="term" value="P:DNA recombination"/>
    <property type="evidence" value="ECO:0007669"/>
    <property type="project" value="UniProtKB-KW"/>
</dbReference>
<evidence type="ECO:0000313" key="6">
    <source>
        <dbReference type="Proteomes" id="UP000431177"/>
    </source>
</evidence>
<dbReference type="PROSITE" id="PS51898">
    <property type="entry name" value="TYR_RECOMBINASE"/>
    <property type="match status" value="1"/>
</dbReference>
<dbReference type="GO" id="GO:0015074">
    <property type="term" value="P:DNA integration"/>
    <property type="evidence" value="ECO:0007669"/>
    <property type="project" value="InterPro"/>
</dbReference>
<feature type="domain" description="Tyr recombinase" evidence="4">
    <location>
        <begin position="225"/>
        <end position="399"/>
    </location>
</feature>
<dbReference type="InterPro" id="IPR050090">
    <property type="entry name" value="Tyrosine_recombinase_XerCD"/>
</dbReference>
<dbReference type="InterPro" id="IPR002104">
    <property type="entry name" value="Integrase_catalytic"/>
</dbReference>
<dbReference type="RefSeq" id="WP_118086999.1">
    <property type="nucleotide sequence ID" value="NZ_JAQDRC010000013.1"/>
</dbReference>
<organism evidence="5 6">
    <name type="scientific">Bacteroides stercoris</name>
    <dbReference type="NCBI Taxonomy" id="46506"/>
    <lineage>
        <taxon>Bacteria</taxon>
        <taxon>Pseudomonadati</taxon>
        <taxon>Bacteroidota</taxon>
        <taxon>Bacteroidia</taxon>
        <taxon>Bacteroidales</taxon>
        <taxon>Bacteroidaceae</taxon>
        <taxon>Bacteroides</taxon>
    </lineage>
</organism>
<dbReference type="EMBL" id="WCLA01000014">
    <property type="protein sequence ID" value="KAB5328111.1"/>
    <property type="molecule type" value="Genomic_DNA"/>
</dbReference>
<dbReference type="InterPro" id="IPR010998">
    <property type="entry name" value="Integrase_recombinase_N"/>
</dbReference>
<dbReference type="Pfam" id="PF17293">
    <property type="entry name" value="Arm-DNA-bind_5"/>
    <property type="match status" value="1"/>
</dbReference>
<dbReference type="InterPro" id="IPR035386">
    <property type="entry name" value="Arm-DNA-bind_5"/>
</dbReference>